<evidence type="ECO:0000259" key="3">
    <source>
        <dbReference type="Pfam" id="PF19314"/>
    </source>
</evidence>
<evidence type="ECO:0000313" key="5">
    <source>
        <dbReference type="Proteomes" id="UP000465112"/>
    </source>
</evidence>
<dbReference type="Pfam" id="PF10257">
    <property type="entry name" value="RAI16-like"/>
    <property type="match status" value="1"/>
</dbReference>
<gene>
    <name evidence="4" type="ORF">PFLUV_G00168860</name>
</gene>
<feature type="region of interest" description="Disordered" evidence="2">
    <location>
        <begin position="744"/>
        <end position="776"/>
    </location>
</feature>
<dbReference type="Proteomes" id="UP000465112">
    <property type="component" value="Chromosome 14"/>
</dbReference>
<protein>
    <recommendedName>
        <fullName evidence="3">FHF complex subunit HOOK-interacting protein C-terminal domain-containing protein</fullName>
    </recommendedName>
</protein>
<evidence type="ECO:0000313" key="4">
    <source>
        <dbReference type="EMBL" id="KAF1380901.1"/>
    </source>
</evidence>
<dbReference type="PANTHER" id="PTHR21705">
    <property type="entry name" value="RAI16 PROTEIN-RELATED"/>
    <property type="match status" value="1"/>
</dbReference>
<feature type="compositionally biased region" description="Acidic residues" evidence="2">
    <location>
        <begin position="933"/>
        <end position="955"/>
    </location>
</feature>
<dbReference type="InterPro" id="IPR045669">
    <property type="entry name" value="FHIP_C"/>
</dbReference>
<accession>A0A6A5DZI9</accession>
<feature type="region of interest" description="Disordered" evidence="2">
    <location>
        <begin position="926"/>
        <end position="967"/>
    </location>
</feature>
<dbReference type="OrthoDB" id="6287422at2759"/>
<proteinExistence type="inferred from homology"/>
<dbReference type="Pfam" id="PF19314">
    <property type="entry name" value="DUF5917"/>
    <property type="match status" value="1"/>
</dbReference>
<name>A0A6A5DZI9_PERFL</name>
<feature type="region of interest" description="Disordered" evidence="2">
    <location>
        <begin position="847"/>
        <end position="876"/>
    </location>
</feature>
<dbReference type="AlphaFoldDB" id="A0A6A5DZI9"/>
<feature type="domain" description="FHF complex subunit HOOK-interacting protein C-terminal" evidence="3">
    <location>
        <begin position="973"/>
        <end position="1065"/>
    </location>
</feature>
<sequence length="1192" mass="132704">MMASVVAGGHRKKSLTLRGVDPETCMIVFKNHWAQVAKILEKHEPGRSGTSALSFLSGHASGSGALRLGPIPADEASAVQNYVEHMLFLLMEEEMGQGGAMGPILEFVVVEGVMERLFLWSLRRQFTEDMKLEQLRMYQMLLSQARQPLLHHKPVLRPLMMLLASCAGAGGGTDSGGGGVVEAELVLLLNQLCVALVKDPSVLELFFHTSEDQGAANFLLFSLLIPYTHRQGSVGQQARDALLLIMSLSASDPRVAQHIAQNTYFCPVLATGLSGLYSSLPARLQVYSEDWHCLDQADWQQVPALVHFLHSLDFCSAVTKVAHPSIRSQLLGYIYNGFLVPVLAPALHKLTVEEVMTTTAYLDLFLRSISEPALLQSFLSFVLLHTHDNVHILDTLVSRVNTPFQLGTVSLALFRTLIGFFCEDVMLQLVFRYLIPCSHLSRKQRSSLKQTDCYSSSAASFLLLLPSWCPGNLHNMNADLHSEHVHWPKGADLSVSDSVGYCRGSDFLMDVNYLHYLWDAQQAISISHRACRFWSSPYDGIDPPPQENRSETPGDDIEDEEEIVLQVESDSICSLVITPPPSALSPTPSSLDTVSTGNQAGRAGSALELEWDDIFADDDPSLSAFINTAVANAGVAMEGERCTATPLPPRHIQEMQRTATKLVHGSYVEESEFEDDVLVYDLVAQRETKAAILERIMAANRRARGSISNSQWMSTAATTTTLTSMLTTTGRTVMETVNSIMSTRRMSEDGGKEERRSEDYVKEVRRSSEDFGRRKEEDEIKRIDAQGDRQFFTNGFNAKNYIIDECDDSDEDADLFNQNCNLSDFTNTVNHTLHEHNTHPMPCLVTLPNGHSESEPSLSHPSVADAKSPNLPGNKVANNDDFLSRYHELMLSLGVEPDCDDITNDISTFRRRVRALRQRLEEEEEFAFSSSWEDGEDEEEEAMDEVEEEEEEEGEERTSSSKKGSRRHAVPFTGPFISVLLSRLENLLENSIAVNLLVTGILAQLVSYPQPLLRSFLLSTDTHNQPNVRTLYQVLVSVHDQIERYVAARPDYPGLVTQAWRFLLAKDQDSKFRECLQSQGRDIILDPSLANGSVRNALALPPLAVLPPCPHIPPHAKSRVFAIILCRVSERAGRHSPGAQHHTGLFYRGLMGVALSLCPAVNICLRNRHYCAREQVLMKTYRRSLQQEMEGL</sequence>
<evidence type="ECO:0000256" key="1">
    <source>
        <dbReference type="ARBA" id="ARBA00024336"/>
    </source>
</evidence>
<organism evidence="4 5">
    <name type="scientific">Perca fluviatilis</name>
    <name type="common">European perch</name>
    <dbReference type="NCBI Taxonomy" id="8168"/>
    <lineage>
        <taxon>Eukaryota</taxon>
        <taxon>Metazoa</taxon>
        <taxon>Chordata</taxon>
        <taxon>Craniata</taxon>
        <taxon>Vertebrata</taxon>
        <taxon>Euteleostomi</taxon>
        <taxon>Actinopterygii</taxon>
        <taxon>Neopterygii</taxon>
        <taxon>Teleostei</taxon>
        <taxon>Neoteleostei</taxon>
        <taxon>Acanthomorphata</taxon>
        <taxon>Eupercaria</taxon>
        <taxon>Perciformes</taxon>
        <taxon>Percoidei</taxon>
        <taxon>Percidae</taxon>
        <taxon>Percinae</taxon>
        <taxon>Perca</taxon>
    </lineage>
</organism>
<dbReference type="PANTHER" id="PTHR21705:SF6">
    <property type="entry name" value="FHF COMPLEX SUBUNIT HOOK-INTERACTING PROTEIN 1A"/>
    <property type="match status" value="1"/>
</dbReference>
<reference evidence="4 5" key="1">
    <citation type="submission" date="2019-06" db="EMBL/GenBank/DDBJ databases">
        <title>A chromosome-scale genome assembly of the European perch, Perca fluviatilis.</title>
        <authorList>
            <person name="Roques C."/>
            <person name="Zahm M."/>
            <person name="Cabau C."/>
            <person name="Klopp C."/>
            <person name="Bouchez O."/>
            <person name="Donnadieu C."/>
            <person name="Kuhl H."/>
            <person name="Gislard M."/>
            <person name="Guendouz S."/>
            <person name="Journot L."/>
            <person name="Haffray P."/>
            <person name="Bestin A."/>
            <person name="Morvezen R."/>
            <person name="Feron R."/>
            <person name="Wen M."/>
            <person name="Jouanno E."/>
            <person name="Herpin A."/>
            <person name="Schartl M."/>
            <person name="Postlethwait J."/>
            <person name="Schaerlinger B."/>
            <person name="Chardard D."/>
            <person name="Lecocq T."/>
            <person name="Poncet C."/>
            <person name="Jaffrelo L."/>
            <person name="Lampietro C."/>
            <person name="Guiguen Y."/>
        </authorList>
    </citation>
    <scope>NUCLEOTIDE SEQUENCE [LARGE SCALE GENOMIC DNA]</scope>
    <source>
        <tissue evidence="4">Blood</tissue>
    </source>
</reference>
<evidence type="ECO:0000256" key="2">
    <source>
        <dbReference type="SAM" id="MobiDB-lite"/>
    </source>
</evidence>
<dbReference type="EMBL" id="VHII01000014">
    <property type="protein sequence ID" value="KAF1380901.1"/>
    <property type="molecule type" value="Genomic_DNA"/>
</dbReference>
<feature type="compositionally biased region" description="Basic and acidic residues" evidence="2">
    <location>
        <begin position="745"/>
        <end position="776"/>
    </location>
</feature>
<keyword evidence="5" id="KW-1185">Reference proteome</keyword>
<dbReference type="InterPro" id="IPR019384">
    <property type="entry name" value="FHIP"/>
</dbReference>
<comment type="caution">
    <text evidence="4">The sequence shown here is derived from an EMBL/GenBank/DDBJ whole genome shotgun (WGS) entry which is preliminary data.</text>
</comment>
<comment type="similarity">
    <text evidence="1">Belongs to the FHIP family.</text>
</comment>